<name>A0A5E4RMV9_9BURK</name>
<accession>A0A5E4RMV9</accession>
<dbReference type="EMBL" id="CABPSK010000001">
    <property type="protein sequence ID" value="VVD64637.1"/>
    <property type="molecule type" value="Genomic_DNA"/>
</dbReference>
<evidence type="ECO:0000313" key="1">
    <source>
        <dbReference type="EMBL" id="VVD64637.1"/>
    </source>
</evidence>
<reference evidence="1 2" key="1">
    <citation type="submission" date="2019-08" db="EMBL/GenBank/DDBJ databases">
        <authorList>
            <person name="Peeters C."/>
        </authorList>
    </citation>
    <scope>NUCLEOTIDE SEQUENCE [LARGE SCALE GENOMIC DNA]</scope>
    <source>
        <strain evidence="1 2">LMG 31114</strain>
    </source>
</reference>
<evidence type="ECO:0000313" key="2">
    <source>
        <dbReference type="Proteomes" id="UP000366945"/>
    </source>
</evidence>
<proteinExistence type="predicted"/>
<dbReference type="AlphaFoldDB" id="A0A5E4RMV9"/>
<sequence>MTSHCSLSIPSRDTLDRLSELSERLVALSMIGANQRSTSIPEQFNEAYFDQMTDISSEVHHLCRRLDEDLNYLIQPDALVA</sequence>
<gene>
    <name evidence="1" type="ORF">PPN31114_00283</name>
</gene>
<organism evidence="1 2">
    <name type="scientific">Pandoraea pneumonica</name>
    <dbReference type="NCBI Taxonomy" id="2508299"/>
    <lineage>
        <taxon>Bacteria</taxon>
        <taxon>Pseudomonadati</taxon>
        <taxon>Pseudomonadota</taxon>
        <taxon>Betaproteobacteria</taxon>
        <taxon>Burkholderiales</taxon>
        <taxon>Burkholderiaceae</taxon>
        <taxon>Pandoraea</taxon>
    </lineage>
</organism>
<protein>
    <submittedName>
        <fullName evidence="1">Uncharacterized protein</fullName>
    </submittedName>
</protein>
<keyword evidence="2" id="KW-1185">Reference proteome</keyword>
<dbReference type="Proteomes" id="UP000366945">
    <property type="component" value="Unassembled WGS sequence"/>
</dbReference>